<evidence type="ECO:0000313" key="10">
    <source>
        <dbReference type="Proteomes" id="UP000517753"/>
    </source>
</evidence>
<dbReference type="Pfam" id="PF00593">
    <property type="entry name" value="TonB_dep_Rec_b-barrel"/>
    <property type="match status" value="1"/>
</dbReference>
<feature type="domain" description="TonB-dependent receptor-like beta-barrel" evidence="7">
    <location>
        <begin position="510"/>
        <end position="1038"/>
    </location>
</feature>
<evidence type="ECO:0000259" key="7">
    <source>
        <dbReference type="Pfam" id="PF00593"/>
    </source>
</evidence>
<dbReference type="InterPro" id="IPR036942">
    <property type="entry name" value="Beta-barrel_TonB_sf"/>
</dbReference>
<name>A0A7Y9FPW6_9SPHN</name>
<feature type="region of interest" description="Disordered" evidence="5">
    <location>
        <begin position="38"/>
        <end position="68"/>
    </location>
</feature>
<dbReference type="InterPro" id="IPR037066">
    <property type="entry name" value="Plug_dom_sf"/>
</dbReference>
<feature type="domain" description="TonB-dependent receptor plug" evidence="8">
    <location>
        <begin position="89"/>
        <end position="200"/>
    </location>
</feature>
<protein>
    <submittedName>
        <fullName evidence="9">TonB-dependent receptor</fullName>
    </submittedName>
</protein>
<evidence type="ECO:0000256" key="6">
    <source>
        <dbReference type="SAM" id="SignalP"/>
    </source>
</evidence>
<dbReference type="Pfam" id="PF07715">
    <property type="entry name" value="Plug"/>
    <property type="match status" value="1"/>
</dbReference>
<keyword evidence="3" id="KW-0998">Cell outer membrane</keyword>
<evidence type="ECO:0000259" key="8">
    <source>
        <dbReference type="Pfam" id="PF07715"/>
    </source>
</evidence>
<dbReference type="InterPro" id="IPR000531">
    <property type="entry name" value="Beta-barrel_TonB"/>
</dbReference>
<feature type="signal peptide" evidence="6">
    <location>
        <begin position="1"/>
        <end position="29"/>
    </location>
</feature>
<keyword evidence="6" id="KW-0732">Signal</keyword>
<dbReference type="PANTHER" id="PTHR40980:SF3">
    <property type="entry name" value="TONB-DEPENDENT RECEPTOR-LIKE BETA-BARREL DOMAIN-CONTAINING PROTEIN"/>
    <property type="match status" value="1"/>
</dbReference>
<evidence type="ECO:0000256" key="3">
    <source>
        <dbReference type="ARBA" id="ARBA00023237"/>
    </source>
</evidence>
<dbReference type="AlphaFoldDB" id="A0A7Y9FPW6"/>
<gene>
    <name evidence="9" type="ORF">HD841_003051</name>
</gene>
<evidence type="ECO:0000256" key="1">
    <source>
        <dbReference type="ARBA" id="ARBA00004442"/>
    </source>
</evidence>
<dbReference type="InterPro" id="IPR010104">
    <property type="entry name" value="TonB_rcpt_bac"/>
</dbReference>
<evidence type="ECO:0000256" key="5">
    <source>
        <dbReference type="SAM" id="MobiDB-lite"/>
    </source>
</evidence>
<keyword evidence="4" id="KW-0798">TonB box</keyword>
<feature type="compositionally biased region" description="Low complexity" evidence="5">
    <location>
        <begin position="55"/>
        <end position="68"/>
    </location>
</feature>
<dbReference type="RefSeq" id="WP_179509651.1">
    <property type="nucleotide sequence ID" value="NZ_JACCBY010000004.1"/>
</dbReference>
<dbReference type="NCBIfam" id="TIGR01782">
    <property type="entry name" value="TonB-Xanth-Caul"/>
    <property type="match status" value="1"/>
</dbReference>
<dbReference type="EMBL" id="JACCBY010000004">
    <property type="protein sequence ID" value="NYD91244.1"/>
    <property type="molecule type" value="Genomic_DNA"/>
</dbReference>
<dbReference type="Gene3D" id="2.170.130.10">
    <property type="entry name" value="TonB-dependent receptor, plug domain"/>
    <property type="match status" value="1"/>
</dbReference>
<reference evidence="9 10" key="1">
    <citation type="submission" date="2020-07" db="EMBL/GenBank/DDBJ databases">
        <authorList>
            <person name="Partida-Martinez L."/>
            <person name="Huntemann M."/>
            <person name="Clum A."/>
            <person name="Wang J."/>
            <person name="Palaniappan K."/>
            <person name="Ritter S."/>
            <person name="Chen I.-M."/>
            <person name="Stamatis D."/>
            <person name="Reddy T."/>
            <person name="O'Malley R."/>
            <person name="Daum C."/>
            <person name="Shapiro N."/>
            <person name="Ivanova N."/>
            <person name="Kyrpides N."/>
            <person name="Woyke T."/>
        </authorList>
    </citation>
    <scope>NUCLEOTIDE SEQUENCE [LARGE SCALE GENOMIC DNA]</scope>
    <source>
        <strain evidence="9 10">AS2.3</strain>
    </source>
</reference>
<evidence type="ECO:0000256" key="2">
    <source>
        <dbReference type="ARBA" id="ARBA00023136"/>
    </source>
</evidence>
<dbReference type="PANTHER" id="PTHR40980">
    <property type="entry name" value="PLUG DOMAIN-CONTAINING PROTEIN"/>
    <property type="match status" value="1"/>
</dbReference>
<dbReference type="InterPro" id="IPR012910">
    <property type="entry name" value="Plug_dom"/>
</dbReference>
<keyword evidence="10" id="KW-1185">Reference proteome</keyword>
<dbReference type="Proteomes" id="UP000517753">
    <property type="component" value="Unassembled WGS sequence"/>
</dbReference>
<dbReference type="SUPFAM" id="SSF56935">
    <property type="entry name" value="Porins"/>
    <property type="match status" value="1"/>
</dbReference>
<comment type="caution">
    <text evidence="9">The sequence shown here is derived from an EMBL/GenBank/DDBJ whole genome shotgun (WGS) entry which is preliminary data.</text>
</comment>
<sequence>MRGPKLIGALVRTTSIGAIAMCIAVPAAAQVVGGGDDTNAPATNAQPGSEDASRAAQDGATTGAATEGTGEDIVVTGIRASLNRAIDIKRNSNGIVDAISAEDIGKFPDTNLAESLQRVSGVSINRVNGEGSEVTARGFGGGFNLVTLNGRQLPATNLQGVGGDQSVDFATATGRSFDFGNLASEGVSTLEVYKTGRAAIPTGGIGATINVITRKPLDSRQAGFSGSVGAKAVYDTSIEKDEDGLAKITPEVSGLINWKNDSDTFGVALFGSYQKRNSAAASSTSNAWNIRTIDNPGDIIGANTVVTNRPPSGSLIAFPNDARYHFSESTRERINASGVLQYRPVESLLLTADVLWAQNKQSEARQDQTNWLNRPFGSVTFDDSPVPTATVISQAVPDPKDTGYEQQFRATRDKLEEYGLNAAWDVTDKFKLVADIQHSKSQALPDASNGASSTLFSMGANVVNGQTIDWSRGFPQINETINDCRALPTSSGPGRVIGNCNNQLDVGDLGTQVARTNTARQIQTINQAQLGLGWDLGEGSKAEFGGSYIDSKLRSTRTQTTQTLGDWSISNPGEVEAQAADLIKTFCLTCKFDHFKPGVTGPGLNAFRGNAVALTNLFSQIYADRGNAVSAGSANDDSIREKIASVYGQLTWKGQIAGADATLVVGARYEVTKVRAFSRVNGPSAIVWTSDNDFNVPGSATATPLSGRGSYDNLLPAIDFQISPFDNVITRVSFSRTIARPSYGDQFVSSTAGAGSRATLFGGQPNGTTGNPNLRPLISDNFDVSAEWYFKSSSYLSAGFFDKRVRNFVGTGLSNGNLFGLRDATTGAAGSRSGTAAAALSRLGLDRSDINLFSYTARLIQNGGNVGQTDADIRANSSGTSVNQGYFDTLSRSVDITPDANDPLAIFSIASPINNRDAEIYGAEFAGQYFFGQTGIGVAASYTLVRGNVGIDVLAAPTVDQFALLGLSDTANASLIYDKNGISARLTYNWRDKFLSEIGRGGTTDRNPVFFAPYSTVDLNVSWDISKQIAVSLEGINLTSESVRSYGRSKNQTFFAQENKPRLLLGARYRF</sequence>
<dbReference type="Gene3D" id="2.40.170.20">
    <property type="entry name" value="TonB-dependent receptor, beta-barrel domain"/>
    <property type="match status" value="1"/>
</dbReference>
<reference evidence="9 10" key="2">
    <citation type="submission" date="2020-08" db="EMBL/GenBank/DDBJ databases">
        <title>The Agave Microbiome: Exploring the role of microbial communities in plant adaptations to desert environments.</title>
        <authorList>
            <person name="Partida-Martinez L.P."/>
        </authorList>
    </citation>
    <scope>NUCLEOTIDE SEQUENCE [LARGE SCALE GENOMIC DNA]</scope>
    <source>
        <strain evidence="9 10">AS2.3</strain>
    </source>
</reference>
<dbReference type="GO" id="GO:0009279">
    <property type="term" value="C:cell outer membrane"/>
    <property type="evidence" value="ECO:0007669"/>
    <property type="project" value="UniProtKB-SubCell"/>
</dbReference>
<organism evidence="9 10">
    <name type="scientific">Sphingomonas melonis</name>
    <dbReference type="NCBI Taxonomy" id="152682"/>
    <lineage>
        <taxon>Bacteria</taxon>
        <taxon>Pseudomonadati</taxon>
        <taxon>Pseudomonadota</taxon>
        <taxon>Alphaproteobacteria</taxon>
        <taxon>Sphingomonadales</taxon>
        <taxon>Sphingomonadaceae</taxon>
        <taxon>Sphingomonas</taxon>
    </lineage>
</organism>
<comment type="similarity">
    <text evidence="4">Belongs to the TonB-dependent receptor family.</text>
</comment>
<keyword evidence="2 4" id="KW-0472">Membrane</keyword>
<feature type="chain" id="PRO_5031068747" evidence="6">
    <location>
        <begin position="30"/>
        <end position="1071"/>
    </location>
</feature>
<evidence type="ECO:0000313" key="9">
    <source>
        <dbReference type="EMBL" id="NYD91244.1"/>
    </source>
</evidence>
<proteinExistence type="inferred from homology"/>
<keyword evidence="9" id="KW-0675">Receptor</keyword>
<accession>A0A7Y9FPW6</accession>
<comment type="subcellular location">
    <subcellularLocation>
        <location evidence="1 4">Cell outer membrane</location>
    </subcellularLocation>
</comment>
<evidence type="ECO:0000256" key="4">
    <source>
        <dbReference type="RuleBase" id="RU003357"/>
    </source>
</evidence>